<dbReference type="Proteomes" id="UP000708208">
    <property type="component" value="Unassembled WGS sequence"/>
</dbReference>
<keyword evidence="2" id="KW-1185">Reference proteome</keyword>
<feature type="non-terminal residue" evidence="1">
    <location>
        <position position="53"/>
    </location>
</feature>
<dbReference type="OrthoDB" id="7042322at2759"/>
<reference evidence="1" key="1">
    <citation type="submission" date="2021-06" db="EMBL/GenBank/DDBJ databases">
        <authorList>
            <person name="Hodson N. C."/>
            <person name="Mongue J. A."/>
            <person name="Jaron S. K."/>
        </authorList>
    </citation>
    <scope>NUCLEOTIDE SEQUENCE</scope>
</reference>
<protein>
    <submittedName>
        <fullName evidence="1">Uncharacterized protein</fullName>
    </submittedName>
</protein>
<comment type="caution">
    <text evidence="1">The sequence shown here is derived from an EMBL/GenBank/DDBJ whole genome shotgun (WGS) entry which is preliminary data.</text>
</comment>
<accession>A0A8J2JD15</accession>
<evidence type="ECO:0000313" key="2">
    <source>
        <dbReference type="Proteomes" id="UP000708208"/>
    </source>
</evidence>
<sequence>IRGALQSLSQRIIGSNTLVQGALADILQNTPKSFFDDTINQVQTNSELAYEKL</sequence>
<dbReference type="AlphaFoldDB" id="A0A8J2JD15"/>
<feature type="non-terminal residue" evidence="1">
    <location>
        <position position="1"/>
    </location>
</feature>
<dbReference type="EMBL" id="CAJVCH010007741">
    <property type="protein sequence ID" value="CAG7661559.1"/>
    <property type="molecule type" value="Genomic_DNA"/>
</dbReference>
<organism evidence="1 2">
    <name type="scientific">Allacma fusca</name>
    <dbReference type="NCBI Taxonomy" id="39272"/>
    <lineage>
        <taxon>Eukaryota</taxon>
        <taxon>Metazoa</taxon>
        <taxon>Ecdysozoa</taxon>
        <taxon>Arthropoda</taxon>
        <taxon>Hexapoda</taxon>
        <taxon>Collembola</taxon>
        <taxon>Symphypleona</taxon>
        <taxon>Sminthuridae</taxon>
        <taxon>Allacma</taxon>
    </lineage>
</organism>
<name>A0A8J2JD15_9HEXA</name>
<gene>
    <name evidence="1" type="ORF">AFUS01_LOCUS1406</name>
</gene>
<proteinExistence type="predicted"/>
<evidence type="ECO:0000313" key="1">
    <source>
        <dbReference type="EMBL" id="CAG7661559.1"/>
    </source>
</evidence>